<dbReference type="AlphaFoldDB" id="A0A3B0BVD5"/>
<dbReference type="OrthoDB" id="9797736at2"/>
<feature type="domain" description="Fe/B12 periplasmic-binding" evidence="3">
    <location>
        <begin position="109"/>
        <end position="368"/>
    </location>
</feature>
<dbReference type="PANTHER" id="PTHR30535">
    <property type="entry name" value="VITAMIN B12-BINDING PROTEIN"/>
    <property type="match status" value="1"/>
</dbReference>
<reference evidence="4 5" key="1">
    <citation type="journal article" date="2015" name="Antonie Van Leeuwenhoek">
        <title>Streptomyces klenkii sp. nov., isolated from deep marine sediment.</title>
        <authorList>
            <person name="Veyisoglu A."/>
            <person name="Sahin N."/>
        </authorList>
    </citation>
    <scope>NUCLEOTIDE SEQUENCE [LARGE SCALE GENOMIC DNA]</scope>
    <source>
        <strain evidence="4 5">KCTC 29202</strain>
    </source>
</reference>
<dbReference type="PROSITE" id="PS50983">
    <property type="entry name" value="FE_B12_PBP"/>
    <property type="match status" value="1"/>
</dbReference>
<protein>
    <submittedName>
        <fullName evidence="4">ABC transporter substrate-binding protein</fullName>
    </submittedName>
</protein>
<dbReference type="InterPro" id="IPR002491">
    <property type="entry name" value="ABC_transptr_periplasmic_BD"/>
</dbReference>
<name>A0A3B0BVD5_9ACTN</name>
<evidence type="ECO:0000259" key="3">
    <source>
        <dbReference type="PROSITE" id="PS50983"/>
    </source>
</evidence>
<evidence type="ECO:0000256" key="2">
    <source>
        <dbReference type="SAM" id="MobiDB-lite"/>
    </source>
</evidence>
<evidence type="ECO:0000256" key="1">
    <source>
        <dbReference type="ARBA" id="ARBA00008814"/>
    </source>
</evidence>
<dbReference type="Gene3D" id="3.40.50.1980">
    <property type="entry name" value="Nitrogenase molybdenum iron protein domain"/>
    <property type="match status" value="2"/>
</dbReference>
<dbReference type="InterPro" id="IPR050902">
    <property type="entry name" value="ABC_Transporter_SBP"/>
</dbReference>
<feature type="compositionally biased region" description="Low complexity" evidence="2">
    <location>
        <begin position="55"/>
        <end position="73"/>
    </location>
</feature>
<comment type="similarity">
    <text evidence="1">Belongs to the bacterial solute-binding protein 8 family.</text>
</comment>
<feature type="region of interest" description="Disordered" evidence="2">
    <location>
        <begin position="55"/>
        <end position="74"/>
    </location>
</feature>
<feature type="region of interest" description="Disordered" evidence="2">
    <location>
        <begin position="1"/>
        <end position="31"/>
    </location>
</feature>
<dbReference type="Proteomes" id="UP000270343">
    <property type="component" value="Unassembled WGS sequence"/>
</dbReference>
<sequence>MSHQVGNPRPERKADATVLQRQSAGAAIPTPPRTGIRAALLTWLTLLTLALTGCGSSGSSSSSGASTAATKAPAADRIEPLAGGAPKAQLPATVRSADGHDVTVRSTDRIVPLTGALSEIVFTLGLGDRVVARDVTATFEQAAKLPVVTRAHDVSAESVLSLKPTLVLAETTTGPAEAVEQIRAAGVPLVVLDPARKLADVGPRITKVAASLGVPAAGEELNRRTEQRLDKAAGAVPHGGGKKPRVAFLYLRGTASVYLLGGAGSGADSLIEAAGGVDAGKESGLKKDFTPLTSEALAKAAPDVILVMSKGLASVGGVDGLVKIPGVGQTPAGLDRRVASVDDGVLLNFGPRTDTVLASLVEQIHGGK</sequence>
<evidence type="ECO:0000313" key="4">
    <source>
        <dbReference type="EMBL" id="RKN75506.1"/>
    </source>
</evidence>
<comment type="caution">
    <text evidence="4">The sequence shown here is derived from an EMBL/GenBank/DDBJ whole genome shotgun (WGS) entry which is preliminary data.</text>
</comment>
<proteinExistence type="inferred from homology"/>
<organism evidence="4 5">
    <name type="scientific">Streptomyces klenkii</name>
    <dbReference type="NCBI Taxonomy" id="1420899"/>
    <lineage>
        <taxon>Bacteria</taxon>
        <taxon>Bacillati</taxon>
        <taxon>Actinomycetota</taxon>
        <taxon>Actinomycetes</taxon>
        <taxon>Kitasatosporales</taxon>
        <taxon>Streptomycetaceae</taxon>
        <taxon>Streptomyces</taxon>
    </lineage>
</organism>
<dbReference type="EMBL" id="RBAM01000003">
    <property type="protein sequence ID" value="RKN75506.1"/>
    <property type="molecule type" value="Genomic_DNA"/>
</dbReference>
<keyword evidence="5" id="KW-1185">Reference proteome</keyword>
<dbReference type="PANTHER" id="PTHR30535:SF4">
    <property type="entry name" value="HEMIN-BINDING PERIPLASMIC PROTEIN HMUT"/>
    <property type="match status" value="1"/>
</dbReference>
<dbReference type="Pfam" id="PF01497">
    <property type="entry name" value="Peripla_BP_2"/>
    <property type="match status" value="1"/>
</dbReference>
<evidence type="ECO:0000313" key="5">
    <source>
        <dbReference type="Proteomes" id="UP000270343"/>
    </source>
</evidence>
<gene>
    <name evidence="4" type="ORF">D7231_08755</name>
</gene>
<accession>A0A3B0BVD5</accession>
<dbReference type="SUPFAM" id="SSF53807">
    <property type="entry name" value="Helical backbone' metal receptor"/>
    <property type="match status" value="1"/>
</dbReference>